<sequence>MPKLLSVEDLSDILGIPVNTLYQWRTKGYGPPGCRMGKYVRYRPEDVMQWVAEQVKKAVA</sequence>
<dbReference type="Proteomes" id="UP000249324">
    <property type="component" value="Unassembled WGS sequence"/>
</dbReference>
<reference evidence="2" key="4">
    <citation type="submission" date="2023-08" db="EMBL/GenBank/DDBJ databases">
        <authorList>
            <person name="Guima S.E.S."/>
            <person name="Martins L.F."/>
            <person name="Silva A.M."/>
            <person name="Setubal J.C."/>
        </authorList>
    </citation>
    <scope>NUCLEOTIDE SEQUENCE</scope>
    <source>
        <strain evidence="2">ZC4RG45</strain>
    </source>
</reference>
<name>A0A2W4LWT2_9PSEU</name>
<feature type="domain" description="Helix-turn-helix" evidence="1">
    <location>
        <begin position="4"/>
        <end position="54"/>
    </location>
</feature>
<reference evidence="2 4" key="3">
    <citation type="journal article" date="2021" name="BMC Genomics">
        <title>Genome-resolved metagenome and metatranscriptome analyses of thermophilic composting reveal key bacterial players and their metabolic interactions.</title>
        <authorList>
            <person name="Braga L.P.P."/>
            <person name="Pereira R.V."/>
            <person name="Martins L.F."/>
            <person name="Moura L.M.S."/>
            <person name="Sanchez F.B."/>
            <person name="Patane J.S.L."/>
            <person name="da Silva A.M."/>
            <person name="Setubal J.C."/>
        </authorList>
    </citation>
    <scope>NUCLEOTIDE SEQUENCE [LARGE SCALE GENOMIC DNA]</scope>
    <source>
        <strain evidence="2">ZC4RG45</strain>
    </source>
</reference>
<dbReference type="GO" id="GO:0003677">
    <property type="term" value="F:DNA binding"/>
    <property type="evidence" value="ECO:0007669"/>
    <property type="project" value="UniProtKB-KW"/>
</dbReference>
<gene>
    <name evidence="2" type="ORF">DIU77_017475</name>
    <name evidence="3" type="ORF">DIU77_04275</name>
</gene>
<dbReference type="InterPro" id="IPR009061">
    <property type="entry name" value="DNA-bd_dom_put_sf"/>
</dbReference>
<organism evidence="3">
    <name type="scientific">Thermocrispum agreste</name>
    <dbReference type="NCBI Taxonomy" id="37925"/>
    <lineage>
        <taxon>Bacteria</taxon>
        <taxon>Bacillati</taxon>
        <taxon>Actinomycetota</taxon>
        <taxon>Actinomycetes</taxon>
        <taxon>Pseudonocardiales</taxon>
        <taxon>Pseudonocardiaceae</taxon>
        <taxon>Thermocrispum</taxon>
    </lineage>
</organism>
<evidence type="ECO:0000313" key="4">
    <source>
        <dbReference type="Proteomes" id="UP000249324"/>
    </source>
</evidence>
<dbReference type="AlphaFoldDB" id="A0A2W4LWT2"/>
<dbReference type="InterPro" id="IPR036388">
    <property type="entry name" value="WH-like_DNA-bd_sf"/>
</dbReference>
<reference evidence="2" key="1">
    <citation type="submission" date="2018-05" db="EMBL/GenBank/DDBJ databases">
        <authorList>
            <person name="Moura L."/>
            <person name="Setubal J.C."/>
        </authorList>
    </citation>
    <scope>NUCLEOTIDE SEQUENCE</scope>
    <source>
        <strain evidence="2">ZC4RG45</strain>
    </source>
</reference>
<dbReference type="EMBL" id="QGUI02000331">
    <property type="protein sequence ID" value="MFO7194036.1"/>
    <property type="molecule type" value="Genomic_DNA"/>
</dbReference>
<evidence type="ECO:0000313" key="3">
    <source>
        <dbReference type="EMBL" id="PZN00127.1"/>
    </source>
</evidence>
<dbReference type="Gene3D" id="1.10.10.10">
    <property type="entry name" value="Winged helix-like DNA-binding domain superfamily/Winged helix DNA-binding domain"/>
    <property type="match status" value="1"/>
</dbReference>
<keyword evidence="3" id="KW-0238">DNA-binding</keyword>
<dbReference type="InterPro" id="IPR041657">
    <property type="entry name" value="HTH_17"/>
</dbReference>
<reference evidence="3" key="2">
    <citation type="submission" date="2018-05" db="EMBL/GenBank/DDBJ databases">
        <authorList>
            <person name="Lanie J.A."/>
            <person name="Ng W.-L."/>
            <person name="Kazmierczak K.M."/>
            <person name="Andrzejewski T.M."/>
            <person name="Davidsen T.M."/>
            <person name="Wayne K.J."/>
            <person name="Tettelin H."/>
            <person name="Glass J.I."/>
            <person name="Rusch D."/>
            <person name="Podicherti R."/>
            <person name="Tsui H.-C.T."/>
            <person name="Winkler M.E."/>
        </authorList>
    </citation>
    <scope>NUCLEOTIDE SEQUENCE</scope>
    <source>
        <strain evidence="3">ZC4RG45</strain>
    </source>
</reference>
<accession>A0A2W4LWT2</accession>
<dbReference type="Pfam" id="PF12728">
    <property type="entry name" value="HTH_17"/>
    <property type="match status" value="1"/>
</dbReference>
<dbReference type="STRING" id="1111738.GCA_000427905_01834"/>
<comment type="caution">
    <text evidence="3">The sequence shown here is derived from an EMBL/GenBank/DDBJ whole genome shotgun (WGS) entry which is preliminary data.</text>
</comment>
<proteinExistence type="predicted"/>
<dbReference type="SUPFAM" id="SSF46955">
    <property type="entry name" value="Putative DNA-binding domain"/>
    <property type="match status" value="1"/>
</dbReference>
<evidence type="ECO:0000259" key="1">
    <source>
        <dbReference type="Pfam" id="PF12728"/>
    </source>
</evidence>
<evidence type="ECO:0000313" key="2">
    <source>
        <dbReference type="EMBL" id="MFO7194036.1"/>
    </source>
</evidence>
<dbReference type="EMBL" id="QGUI01000107">
    <property type="protein sequence ID" value="PZN00127.1"/>
    <property type="molecule type" value="Genomic_DNA"/>
</dbReference>
<protein>
    <submittedName>
        <fullName evidence="3">DNA-binding protein</fullName>
    </submittedName>
    <submittedName>
        <fullName evidence="2">Helix-turn-helix domain-containing protein</fullName>
    </submittedName>
</protein>